<organism evidence="2 3">
    <name type="scientific">Paramecium primaurelia</name>
    <dbReference type="NCBI Taxonomy" id="5886"/>
    <lineage>
        <taxon>Eukaryota</taxon>
        <taxon>Sar</taxon>
        <taxon>Alveolata</taxon>
        <taxon>Ciliophora</taxon>
        <taxon>Intramacronucleata</taxon>
        <taxon>Oligohymenophorea</taxon>
        <taxon>Peniculida</taxon>
        <taxon>Parameciidae</taxon>
        <taxon>Paramecium</taxon>
    </lineage>
</organism>
<proteinExistence type="predicted"/>
<feature type="signal peptide" evidence="1">
    <location>
        <begin position="1"/>
        <end position="15"/>
    </location>
</feature>
<dbReference type="EMBL" id="CAJJDM010000011">
    <property type="protein sequence ID" value="CAD8050338.1"/>
    <property type="molecule type" value="Genomic_DNA"/>
</dbReference>
<protein>
    <submittedName>
        <fullName evidence="2">Uncharacterized protein</fullName>
    </submittedName>
</protein>
<gene>
    <name evidence="2" type="ORF">PPRIM_AZ9-3.1.T0140444</name>
</gene>
<comment type="caution">
    <text evidence="2">The sequence shown here is derived from an EMBL/GenBank/DDBJ whole genome shotgun (WGS) entry which is preliminary data.</text>
</comment>
<accession>A0A8S1K4S2</accession>
<name>A0A8S1K4S2_PARPR</name>
<evidence type="ECO:0000313" key="2">
    <source>
        <dbReference type="EMBL" id="CAD8050338.1"/>
    </source>
</evidence>
<keyword evidence="3" id="KW-1185">Reference proteome</keyword>
<sequence length="93" mass="10556">MKYILFLAIILIALAKRHHQPDAVLTCLQDVCKDEFETCDNSTGCLKQLKKCMKVQERDPLNYTAGYECLEKQKTALDAFECIFGKCLGLHGE</sequence>
<feature type="chain" id="PRO_5035741343" evidence="1">
    <location>
        <begin position="16"/>
        <end position="93"/>
    </location>
</feature>
<keyword evidence="1" id="KW-0732">Signal</keyword>
<dbReference type="AlphaFoldDB" id="A0A8S1K4S2"/>
<evidence type="ECO:0000256" key="1">
    <source>
        <dbReference type="SAM" id="SignalP"/>
    </source>
</evidence>
<evidence type="ECO:0000313" key="3">
    <source>
        <dbReference type="Proteomes" id="UP000688137"/>
    </source>
</evidence>
<dbReference type="Proteomes" id="UP000688137">
    <property type="component" value="Unassembled WGS sequence"/>
</dbReference>
<reference evidence="2" key="1">
    <citation type="submission" date="2021-01" db="EMBL/GenBank/DDBJ databases">
        <authorList>
            <consortium name="Genoscope - CEA"/>
            <person name="William W."/>
        </authorList>
    </citation>
    <scope>NUCLEOTIDE SEQUENCE</scope>
</reference>